<reference evidence="1 2" key="1">
    <citation type="submission" date="2024-03" db="EMBL/GenBank/DDBJ databases">
        <title>Complete genome sequence of the green alga Chloropicon roscoffensis RCC1871.</title>
        <authorList>
            <person name="Lemieux C."/>
            <person name="Pombert J.-F."/>
            <person name="Otis C."/>
            <person name="Turmel M."/>
        </authorList>
    </citation>
    <scope>NUCLEOTIDE SEQUENCE [LARGE SCALE GENOMIC DNA]</scope>
    <source>
        <strain evidence="1 2">RCC1871</strain>
    </source>
</reference>
<name>A0AAX4PM22_9CHLO</name>
<gene>
    <name evidence="1" type="ORF">HKI87_19g89640</name>
</gene>
<dbReference type="AlphaFoldDB" id="A0AAX4PM22"/>
<sequence length="138" mass="14875">MVSLFLACETLREVVLQRSGSVKDVVLAVHRLNQTLAKASTFAECEKLATSCLLRGEPGADDESKAFLGALVDIVVSGKPESYPILCLLNTLALFRGARAWLRLFQVPVILKAVSKGSVEQATKEMANRVLGSLEADT</sequence>
<protein>
    <submittedName>
        <fullName evidence="1">Uncharacterized protein</fullName>
    </submittedName>
</protein>
<proteinExistence type="predicted"/>
<dbReference type="EMBL" id="CP151519">
    <property type="protein sequence ID" value="WZN67388.1"/>
    <property type="molecule type" value="Genomic_DNA"/>
</dbReference>
<keyword evidence="2" id="KW-1185">Reference proteome</keyword>
<accession>A0AAX4PM22</accession>
<organism evidence="1 2">
    <name type="scientific">Chloropicon roscoffensis</name>
    <dbReference type="NCBI Taxonomy" id="1461544"/>
    <lineage>
        <taxon>Eukaryota</taxon>
        <taxon>Viridiplantae</taxon>
        <taxon>Chlorophyta</taxon>
        <taxon>Chloropicophyceae</taxon>
        <taxon>Chloropicales</taxon>
        <taxon>Chloropicaceae</taxon>
        <taxon>Chloropicon</taxon>
    </lineage>
</organism>
<dbReference type="Proteomes" id="UP001472866">
    <property type="component" value="Chromosome 19"/>
</dbReference>
<evidence type="ECO:0000313" key="2">
    <source>
        <dbReference type="Proteomes" id="UP001472866"/>
    </source>
</evidence>
<evidence type="ECO:0000313" key="1">
    <source>
        <dbReference type="EMBL" id="WZN67388.1"/>
    </source>
</evidence>